<dbReference type="Pfam" id="PF02049">
    <property type="entry name" value="FliE"/>
    <property type="match status" value="1"/>
</dbReference>
<dbReference type="EMBL" id="QVQT01000002">
    <property type="protein sequence ID" value="RFU17934.1"/>
    <property type="molecule type" value="Genomic_DNA"/>
</dbReference>
<sequence>MTSAVSDALTVALSSISTGVTPETASSAEATGAAMPFSGMVKDAVKNLNALEDQASGAVNGLLEGTGVDVHEAMIATQKADMSFELALAVRSKAVAAYQQVMGMQF</sequence>
<dbReference type="OrthoDB" id="9812413at2"/>
<reference evidence="6 7" key="1">
    <citation type="submission" date="2018-08" db="EMBL/GenBank/DDBJ databases">
        <title>Acidipila sp. 4G-K13, an acidobacterium isolated from forest soil.</title>
        <authorList>
            <person name="Gao Z.-H."/>
            <person name="Qiu L.-H."/>
        </authorList>
    </citation>
    <scope>NUCLEOTIDE SEQUENCE [LARGE SCALE GENOMIC DNA]</scope>
    <source>
        <strain evidence="6 7">4G-K13</strain>
    </source>
</reference>
<proteinExistence type="inferred from homology"/>
<evidence type="ECO:0000313" key="6">
    <source>
        <dbReference type="EMBL" id="RFU17934.1"/>
    </source>
</evidence>
<evidence type="ECO:0000256" key="3">
    <source>
        <dbReference type="ARBA" id="ARBA00023143"/>
    </source>
</evidence>
<keyword evidence="3 4" id="KW-0975">Bacterial flagellum</keyword>
<dbReference type="NCBIfam" id="TIGR00205">
    <property type="entry name" value="fliE"/>
    <property type="match status" value="1"/>
</dbReference>
<dbReference type="GO" id="GO:0009425">
    <property type="term" value="C:bacterial-type flagellum basal body"/>
    <property type="evidence" value="ECO:0007669"/>
    <property type="project" value="UniProtKB-SubCell"/>
</dbReference>
<dbReference type="GO" id="GO:0003774">
    <property type="term" value="F:cytoskeletal motor activity"/>
    <property type="evidence" value="ECO:0007669"/>
    <property type="project" value="InterPro"/>
</dbReference>
<dbReference type="PANTHER" id="PTHR34653">
    <property type="match status" value="1"/>
</dbReference>
<keyword evidence="6" id="KW-0969">Cilium</keyword>
<comment type="subcellular location">
    <subcellularLocation>
        <location evidence="1 4">Bacterial flagellum basal body</location>
    </subcellularLocation>
</comment>
<gene>
    <name evidence="4 6" type="primary">fliE</name>
    <name evidence="6" type="ORF">D0Y96_04485</name>
</gene>
<comment type="similarity">
    <text evidence="2 4">Belongs to the FliE family.</text>
</comment>
<organism evidence="6 7">
    <name type="scientific">Paracidobacterium acidisoli</name>
    <dbReference type="NCBI Taxonomy" id="2303751"/>
    <lineage>
        <taxon>Bacteria</taxon>
        <taxon>Pseudomonadati</taxon>
        <taxon>Acidobacteriota</taxon>
        <taxon>Terriglobia</taxon>
        <taxon>Terriglobales</taxon>
        <taxon>Acidobacteriaceae</taxon>
        <taxon>Paracidobacterium</taxon>
    </lineage>
</organism>
<comment type="caution">
    <text evidence="6">The sequence shown here is derived from an EMBL/GenBank/DDBJ whole genome shotgun (WGS) entry which is preliminary data.</text>
</comment>
<dbReference type="PANTHER" id="PTHR34653:SF1">
    <property type="entry name" value="FLAGELLAR HOOK-BASAL BODY COMPLEX PROTEIN FLIE"/>
    <property type="match status" value="1"/>
</dbReference>
<dbReference type="HAMAP" id="MF_00724">
    <property type="entry name" value="FliE"/>
    <property type="match status" value="1"/>
</dbReference>
<evidence type="ECO:0000256" key="2">
    <source>
        <dbReference type="ARBA" id="ARBA00009272"/>
    </source>
</evidence>
<evidence type="ECO:0000313" key="7">
    <source>
        <dbReference type="Proteomes" id="UP000264702"/>
    </source>
</evidence>
<dbReference type="AlphaFoldDB" id="A0A372ISQ4"/>
<keyword evidence="6" id="KW-0966">Cell projection</keyword>
<dbReference type="InterPro" id="IPR001624">
    <property type="entry name" value="FliE"/>
</dbReference>
<dbReference type="PRINTS" id="PR01006">
    <property type="entry name" value="FLGHOOKFLIE"/>
</dbReference>
<dbReference type="GO" id="GO:0005198">
    <property type="term" value="F:structural molecule activity"/>
    <property type="evidence" value="ECO:0007669"/>
    <property type="project" value="UniProtKB-UniRule"/>
</dbReference>
<dbReference type="Proteomes" id="UP000264702">
    <property type="component" value="Unassembled WGS sequence"/>
</dbReference>
<protein>
    <recommendedName>
        <fullName evidence="4 5">Flagellar hook-basal body complex protein FliE</fullName>
    </recommendedName>
</protein>
<evidence type="ECO:0000256" key="1">
    <source>
        <dbReference type="ARBA" id="ARBA00004117"/>
    </source>
</evidence>
<name>A0A372ISQ4_9BACT</name>
<keyword evidence="7" id="KW-1185">Reference proteome</keyword>
<keyword evidence="6" id="KW-0282">Flagellum</keyword>
<evidence type="ECO:0000256" key="5">
    <source>
        <dbReference type="NCBIfam" id="TIGR00205"/>
    </source>
</evidence>
<accession>A0A372ISQ4</accession>
<evidence type="ECO:0000256" key="4">
    <source>
        <dbReference type="HAMAP-Rule" id="MF_00724"/>
    </source>
</evidence>
<dbReference type="GO" id="GO:0071973">
    <property type="term" value="P:bacterial-type flagellum-dependent cell motility"/>
    <property type="evidence" value="ECO:0007669"/>
    <property type="project" value="InterPro"/>
</dbReference>